<evidence type="ECO:0000256" key="1">
    <source>
        <dbReference type="ARBA" id="ARBA00010062"/>
    </source>
</evidence>
<accession>A0A917R2Z4</accession>
<gene>
    <name evidence="4" type="ORF">GCM10010094_53420</name>
</gene>
<dbReference type="Proteomes" id="UP000637788">
    <property type="component" value="Unassembled WGS sequence"/>
</dbReference>
<dbReference type="EMBL" id="BMPQ01000014">
    <property type="protein sequence ID" value="GGK85492.1"/>
    <property type="molecule type" value="Genomic_DNA"/>
</dbReference>
<organism evidence="4 5">
    <name type="scientific">Streptomyces flaveus</name>
    <dbReference type="NCBI Taxonomy" id="66370"/>
    <lineage>
        <taxon>Bacteria</taxon>
        <taxon>Bacillati</taxon>
        <taxon>Actinomycetota</taxon>
        <taxon>Actinomycetes</taxon>
        <taxon>Kitasatosporales</taxon>
        <taxon>Streptomycetaceae</taxon>
        <taxon>Streptomyces</taxon>
        <taxon>Streptomyces aurantiacus group</taxon>
    </lineage>
</organism>
<dbReference type="SUPFAM" id="SSF53822">
    <property type="entry name" value="Periplasmic binding protein-like I"/>
    <property type="match status" value="1"/>
</dbReference>
<keyword evidence="5" id="KW-1185">Reference proteome</keyword>
<comment type="similarity">
    <text evidence="1">Belongs to the leucine-binding protein family.</text>
</comment>
<dbReference type="RefSeq" id="WP_189324368.1">
    <property type="nucleotide sequence ID" value="NZ_BMPQ01000014.1"/>
</dbReference>
<protein>
    <submittedName>
        <fullName evidence="4">ABC transporter substrate-binding protein</fullName>
    </submittedName>
</protein>
<evidence type="ECO:0000313" key="4">
    <source>
        <dbReference type="EMBL" id="GGK85492.1"/>
    </source>
</evidence>
<dbReference type="CDD" id="cd06337">
    <property type="entry name" value="PBP1_ABC_ligand_binding-like"/>
    <property type="match status" value="1"/>
</dbReference>
<dbReference type="PANTHER" id="PTHR30483">
    <property type="entry name" value="LEUCINE-SPECIFIC-BINDING PROTEIN"/>
    <property type="match status" value="1"/>
</dbReference>
<evidence type="ECO:0000259" key="3">
    <source>
        <dbReference type="Pfam" id="PF13458"/>
    </source>
</evidence>
<evidence type="ECO:0000256" key="2">
    <source>
        <dbReference type="ARBA" id="ARBA00022729"/>
    </source>
</evidence>
<feature type="domain" description="Leucine-binding protein" evidence="3">
    <location>
        <begin position="52"/>
        <end position="396"/>
    </location>
</feature>
<dbReference type="AlphaFoldDB" id="A0A917R2Z4"/>
<sequence>MDHSAQQPKNQPNRRTVLRALGLGGAAAGAAPLIAACGGGLKGSGSSSGDVIKIGYVSPRTGAYAAFTESDEYILKQARAAFAKGIKYDGKTYKVQILDRDTGSDPQQAATIANELISQQGVDLMLVTSTPETVHPVANKCESEGVPCISTIEPWQAYFFGRGGTPQKTFTYTYHFFDGIEHVVTGETDMWRMFDTNKKVGVLWPNDADGGAFRDKKTGFRAQAGAKGFTFVDPGAYENGTKDFSSIIATFKKEGVQILAGVPTPPDFATFWTQAAQQGFKPKVVTIAKAILFESSVASLPNGLGDGLCTESWWLPQFPFSSSLTGQTSQQLADGYEKSAQAKGRRWNQGLGPNHALFEIAGDVLRHANPKDKKAVATRIGKTSLDTVIGRVDWTGGGAANPVKNVAAIPVVTTQWVKGSGGAYDLKIVGNTLIPEAKIDGKAREL</sequence>
<dbReference type="InterPro" id="IPR051010">
    <property type="entry name" value="BCAA_transport"/>
</dbReference>
<dbReference type="InterPro" id="IPR006311">
    <property type="entry name" value="TAT_signal"/>
</dbReference>
<comment type="caution">
    <text evidence="4">The sequence shown here is derived from an EMBL/GenBank/DDBJ whole genome shotgun (WGS) entry which is preliminary data.</text>
</comment>
<evidence type="ECO:0000313" key="5">
    <source>
        <dbReference type="Proteomes" id="UP000637788"/>
    </source>
</evidence>
<name>A0A917R2Z4_9ACTN</name>
<dbReference type="InterPro" id="IPR028082">
    <property type="entry name" value="Peripla_BP_I"/>
</dbReference>
<dbReference type="Gene3D" id="3.40.50.2300">
    <property type="match status" value="2"/>
</dbReference>
<dbReference type="InterPro" id="IPR028081">
    <property type="entry name" value="Leu-bd"/>
</dbReference>
<keyword evidence="2" id="KW-0732">Signal</keyword>
<dbReference type="PANTHER" id="PTHR30483:SF6">
    <property type="entry name" value="PERIPLASMIC BINDING PROTEIN OF ABC TRANSPORTER FOR NATURAL AMINO ACIDS"/>
    <property type="match status" value="1"/>
</dbReference>
<dbReference type="Pfam" id="PF13458">
    <property type="entry name" value="Peripla_BP_6"/>
    <property type="match status" value="1"/>
</dbReference>
<dbReference type="PROSITE" id="PS51318">
    <property type="entry name" value="TAT"/>
    <property type="match status" value="1"/>
</dbReference>
<reference evidence="4" key="1">
    <citation type="journal article" date="2014" name="Int. J. Syst. Evol. Microbiol.">
        <title>Complete genome sequence of Corynebacterium casei LMG S-19264T (=DSM 44701T), isolated from a smear-ripened cheese.</title>
        <authorList>
            <consortium name="US DOE Joint Genome Institute (JGI-PGF)"/>
            <person name="Walter F."/>
            <person name="Albersmeier A."/>
            <person name="Kalinowski J."/>
            <person name="Ruckert C."/>
        </authorList>
    </citation>
    <scope>NUCLEOTIDE SEQUENCE</scope>
    <source>
        <strain evidence="4">JCM 3035</strain>
    </source>
</reference>
<proteinExistence type="inferred from homology"/>
<reference evidence="4" key="2">
    <citation type="submission" date="2020-09" db="EMBL/GenBank/DDBJ databases">
        <authorList>
            <person name="Sun Q."/>
            <person name="Ohkuma M."/>
        </authorList>
    </citation>
    <scope>NUCLEOTIDE SEQUENCE</scope>
    <source>
        <strain evidence="4">JCM 3035</strain>
    </source>
</reference>